<dbReference type="RefSeq" id="WP_407328806.1">
    <property type="nucleotide sequence ID" value="NZ_CP136865.1"/>
</dbReference>
<evidence type="ECO:0000256" key="1">
    <source>
        <dbReference type="SAM" id="Phobius"/>
    </source>
</evidence>
<protein>
    <submittedName>
        <fullName evidence="2">Chain-length determining protein</fullName>
    </submittedName>
</protein>
<name>A0ABZ0IFG7_9GAMM</name>
<reference evidence="2 3" key="1">
    <citation type="submission" date="2023-10" db="EMBL/GenBank/DDBJ databases">
        <title>Two novel species belonging to the OM43/NOR5 clade.</title>
        <authorList>
            <person name="Park M."/>
        </authorList>
    </citation>
    <scope>NUCLEOTIDE SEQUENCE [LARGE SCALE GENOMIC DNA]</scope>
    <source>
        <strain evidence="2 3">IMCC45268</strain>
    </source>
</reference>
<dbReference type="Proteomes" id="UP001626549">
    <property type="component" value="Chromosome"/>
</dbReference>
<dbReference type="EMBL" id="CP136865">
    <property type="protein sequence ID" value="WOJ97787.1"/>
    <property type="molecule type" value="Genomic_DNA"/>
</dbReference>
<keyword evidence="1" id="KW-0812">Transmembrane</keyword>
<feature type="transmembrane region" description="Helical" evidence="1">
    <location>
        <begin position="26"/>
        <end position="47"/>
    </location>
</feature>
<dbReference type="PANTHER" id="PTHR32309">
    <property type="entry name" value="TYROSINE-PROTEIN KINASE"/>
    <property type="match status" value="1"/>
</dbReference>
<evidence type="ECO:0000313" key="3">
    <source>
        <dbReference type="Proteomes" id="UP001626549"/>
    </source>
</evidence>
<organism evidence="2 3">
    <name type="scientific">Congregibacter brevis</name>
    <dbReference type="NCBI Taxonomy" id="3081201"/>
    <lineage>
        <taxon>Bacteria</taxon>
        <taxon>Pseudomonadati</taxon>
        <taxon>Pseudomonadota</taxon>
        <taxon>Gammaproteobacteria</taxon>
        <taxon>Cellvibrionales</taxon>
        <taxon>Halieaceae</taxon>
        <taxon>Congregibacter</taxon>
    </lineage>
</organism>
<accession>A0ABZ0IFG7</accession>
<keyword evidence="3" id="KW-1185">Reference proteome</keyword>
<dbReference type="PANTHER" id="PTHR32309:SF13">
    <property type="entry name" value="FERRIC ENTEROBACTIN TRANSPORT PROTEIN FEPE"/>
    <property type="match status" value="1"/>
</dbReference>
<dbReference type="InterPro" id="IPR050445">
    <property type="entry name" value="Bact_polysacc_biosynth/exp"/>
</dbReference>
<sequence length="317" mass="36149">MTQANDVVAPQHTAAANLDLMPFVNALIRAKWLLLAGLILGAAYGTYHSFTTPYSYVAGAKVSIVDIEDPGGVSPDDRRASEVLTLVEHGFVMGTTRDNYSEVMMARLRSRTFTLHFLNKHNIYRHFYPAKWSEETQSWKDGFAPDVGESFTRFRDEIRMITVDEETDIITVAMRWPEPVLPRDWANLYVQTFNEYMRDRTKEEVVRKQAFLELTLRESDVVEIQKSIYRLIEAQTAIMMLANAREEYVLEIIDPAARPYRSVNMSRKKKVVVGGIVGLMLSTFAVLGITLLLQLWSSFQTARSLHLQNNTTNTDIS</sequence>
<gene>
    <name evidence="2" type="ORF">R0137_04225</name>
</gene>
<proteinExistence type="predicted"/>
<keyword evidence="1" id="KW-1133">Transmembrane helix</keyword>
<keyword evidence="1" id="KW-0472">Membrane</keyword>
<feature type="transmembrane region" description="Helical" evidence="1">
    <location>
        <begin position="271"/>
        <end position="296"/>
    </location>
</feature>
<evidence type="ECO:0000313" key="2">
    <source>
        <dbReference type="EMBL" id="WOJ97787.1"/>
    </source>
</evidence>